<dbReference type="Proteomes" id="UP000197065">
    <property type="component" value="Unassembled WGS sequence"/>
</dbReference>
<keyword evidence="2" id="KW-0238">DNA-binding</keyword>
<feature type="domain" description="HTH cro/C1-type" evidence="1">
    <location>
        <begin position="12"/>
        <end position="65"/>
    </location>
</feature>
<gene>
    <name evidence="2" type="ORF">SAMN07250955_106255</name>
</gene>
<dbReference type="InterPro" id="IPR001387">
    <property type="entry name" value="Cro/C1-type_HTH"/>
</dbReference>
<dbReference type="RefSeq" id="WP_088561538.1">
    <property type="nucleotide sequence ID" value="NZ_FYEH01000006.1"/>
</dbReference>
<protein>
    <submittedName>
        <fullName evidence="2">DNA-binding transcriptional regulator, XRE-family HTH domain</fullName>
    </submittedName>
</protein>
<reference evidence="2 3" key="1">
    <citation type="submission" date="2017-06" db="EMBL/GenBank/DDBJ databases">
        <authorList>
            <person name="Kim H.J."/>
            <person name="Triplett B.A."/>
        </authorList>
    </citation>
    <scope>NUCLEOTIDE SEQUENCE [LARGE SCALE GENOMIC DNA]</scope>
    <source>
        <strain evidence="2 3">B29T1</strain>
    </source>
</reference>
<evidence type="ECO:0000313" key="3">
    <source>
        <dbReference type="Proteomes" id="UP000197065"/>
    </source>
</evidence>
<dbReference type="OrthoDB" id="3782725at2"/>
<dbReference type="PROSITE" id="PS50943">
    <property type="entry name" value="HTH_CROC1"/>
    <property type="match status" value="1"/>
</dbReference>
<accession>A0A212R9N0</accession>
<dbReference type="SMART" id="SM00530">
    <property type="entry name" value="HTH_XRE"/>
    <property type="match status" value="1"/>
</dbReference>
<organism evidence="2 3">
    <name type="scientific">Arboricoccus pini</name>
    <dbReference type="NCBI Taxonomy" id="1963835"/>
    <lineage>
        <taxon>Bacteria</taxon>
        <taxon>Pseudomonadati</taxon>
        <taxon>Pseudomonadota</taxon>
        <taxon>Alphaproteobacteria</taxon>
        <taxon>Geminicoccales</taxon>
        <taxon>Geminicoccaceae</taxon>
        <taxon>Arboricoccus</taxon>
    </lineage>
</organism>
<dbReference type="GO" id="GO:0003677">
    <property type="term" value="F:DNA binding"/>
    <property type="evidence" value="ECO:0007669"/>
    <property type="project" value="UniProtKB-KW"/>
</dbReference>
<dbReference type="InterPro" id="IPR010982">
    <property type="entry name" value="Lambda_DNA-bd_dom_sf"/>
</dbReference>
<sequence>MSQQALMPSQCRAARGLLAWTQDLLAARAGVSRSTVRDFENGRHDLHRSTASQIARTLEEAGVMLIASGEFGPGVRLRRPFEPALAAAAPPEP</sequence>
<dbReference type="CDD" id="cd00093">
    <property type="entry name" value="HTH_XRE"/>
    <property type="match status" value="1"/>
</dbReference>
<dbReference type="SUPFAM" id="SSF47413">
    <property type="entry name" value="lambda repressor-like DNA-binding domains"/>
    <property type="match status" value="1"/>
</dbReference>
<dbReference type="AlphaFoldDB" id="A0A212R9N0"/>
<name>A0A212R9N0_9PROT</name>
<dbReference type="Gene3D" id="1.10.260.40">
    <property type="entry name" value="lambda repressor-like DNA-binding domains"/>
    <property type="match status" value="1"/>
</dbReference>
<keyword evidence="3" id="KW-1185">Reference proteome</keyword>
<evidence type="ECO:0000313" key="2">
    <source>
        <dbReference type="EMBL" id="SNB68864.1"/>
    </source>
</evidence>
<dbReference type="Pfam" id="PF01381">
    <property type="entry name" value="HTH_3"/>
    <property type="match status" value="1"/>
</dbReference>
<evidence type="ECO:0000259" key="1">
    <source>
        <dbReference type="PROSITE" id="PS50943"/>
    </source>
</evidence>
<dbReference type="EMBL" id="FYEH01000006">
    <property type="protein sequence ID" value="SNB68864.1"/>
    <property type="molecule type" value="Genomic_DNA"/>
</dbReference>
<proteinExistence type="predicted"/>